<dbReference type="GO" id="GO:0003682">
    <property type="term" value="F:chromatin binding"/>
    <property type="evidence" value="ECO:0007669"/>
    <property type="project" value="TreeGrafter"/>
</dbReference>
<dbReference type="GO" id="GO:0010468">
    <property type="term" value="P:regulation of gene expression"/>
    <property type="evidence" value="ECO:0007669"/>
    <property type="project" value="InterPro"/>
</dbReference>
<dbReference type="GO" id="GO:0034087">
    <property type="term" value="P:establishment of mitotic sister chromatid cohesion"/>
    <property type="evidence" value="ECO:0007669"/>
    <property type="project" value="TreeGrafter"/>
</dbReference>
<dbReference type="GO" id="GO:1990414">
    <property type="term" value="P:replication-born double-strand break repair via sister chromatid exchange"/>
    <property type="evidence" value="ECO:0007669"/>
    <property type="project" value="TreeGrafter"/>
</dbReference>
<organism evidence="3">
    <name type="scientific">Anisakis simplex</name>
    <name type="common">Herring worm</name>
    <dbReference type="NCBI Taxonomy" id="6269"/>
    <lineage>
        <taxon>Eukaryota</taxon>
        <taxon>Metazoa</taxon>
        <taxon>Ecdysozoa</taxon>
        <taxon>Nematoda</taxon>
        <taxon>Chromadorea</taxon>
        <taxon>Rhabditida</taxon>
        <taxon>Spirurina</taxon>
        <taxon>Ascaridomorpha</taxon>
        <taxon>Ascaridoidea</taxon>
        <taxon>Anisakidae</taxon>
        <taxon>Anisakis</taxon>
        <taxon>Anisakis simplex complex</taxon>
    </lineage>
</organism>
<proteinExistence type="predicted"/>
<sequence length="178" mass="20364">MWDLGVAVRKRVIRIMREICERQPEFGKIPEMLSRIVRRVCDEEGVKKLTLETFQFLWFQPVKDRVECALLIKKVGFLVYLSLLVVQMTEMVQMCMRDNSLEFFEQLLNNLLKGGDKTLLLASTQMVDTLVDNILTLDSKIASVGIFVVLFVLLEAELNLGGRRGECLVVNGAANRLR</sequence>
<dbReference type="InterPro" id="IPR033031">
    <property type="entry name" value="Scc2/Nipped-B"/>
</dbReference>
<keyword evidence="2" id="KW-1185">Reference proteome</keyword>
<dbReference type="Proteomes" id="UP000267096">
    <property type="component" value="Unassembled WGS sequence"/>
</dbReference>
<dbReference type="WBParaSite" id="ASIM_0000376501-mRNA-1">
    <property type="protein sequence ID" value="ASIM_0000376501-mRNA-1"/>
    <property type="gene ID" value="ASIM_0000376501"/>
</dbReference>
<dbReference type="PANTHER" id="PTHR21704:SF18">
    <property type="entry name" value="NIPPED-B-LIKE PROTEIN"/>
    <property type="match status" value="1"/>
</dbReference>
<name>A0A0M3J864_ANISI</name>
<dbReference type="AlphaFoldDB" id="A0A0M3J864"/>
<dbReference type="GO" id="GO:0071169">
    <property type="term" value="P:establishment of protein localization to chromatin"/>
    <property type="evidence" value="ECO:0007669"/>
    <property type="project" value="TreeGrafter"/>
</dbReference>
<accession>A0A0M3J864</accession>
<dbReference type="EMBL" id="UYRR01005696">
    <property type="protein sequence ID" value="VDK21958.1"/>
    <property type="molecule type" value="Genomic_DNA"/>
</dbReference>
<reference evidence="1 2" key="2">
    <citation type="submission" date="2018-11" db="EMBL/GenBank/DDBJ databases">
        <authorList>
            <consortium name="Pathogen Informatics"/>
        </authorList>
    </citation>
    <scope>NUCLEOTIDE SEQUENCE [LARGE SCALE GENOMIC DNA]</scope>
</reference>
<evidence type="ECO:0000313" key="2">
    <source>
        <dbReference type="Proteomes" id="UP000267096"/>
    </source>
</evidence>
<gene>
    <name evidence="1" type="ORF">ASIM_LOCUS3597</name>
</gene>
<dbReference type="GO" id="GO:0140588">
    <property type="term" value="P:chromatin looping"/>
    <property type="evidence" value="ECO:0007669"/>
    <property type="project" value="InterPro"/>
</dbReference>
<dbReference type="GO" id="GO:0090694">
    <property type="term" value="C:Scc2-Scc4 cohesin loading complex"/>
    <property type="evidence" value="ECO:0007669"/>
    <property type="project" value="TreeGrafter"/>
</dbReference>
<evidence type="ECO:0000313" key="1">
    <source>
        <dbReference type="EMBL" id="VDK21958.1"/>
    </source>
</evidence>
<evidence type="ECO:0000313" key="3">
    <source>
        <dbReference type="WBParaSite" id="ASIM_0000376501-mRNA-1"/>
    </source>
</evidence>
<dbReference type="GO" id="GO:0061775">
    <property type="term" value="F:cohesin loader activity"/>
    <property type="evidence" value="ECO:0007669"/>
    <property type="project" value="InterPro"/>
</dbReference>
<dbReference type="OrthoDB" id="418242at2759"/>
<protein>
    <submittedName>
        <fullName evidence="3">Nipped-B-like protein pqn-85 (inferred by orthology to a C. elegans protein)</fullName>
    </submittedName>
</protein>
<dbReference type="PANTHER" id="PTHR21704">
    <property type="entry name" value="NIPPED-B-LIKE PROTEIN DELANGIN SCC2-RELATED"/>
    <property type="match status" value="1"/>
</dbReference>
<reference evidence="3" key="1">
    <citation type="submission" date="2017-02" db="UniProtKB">
        <authorList>
            <consortium name="WormBaseParasite"/>
        </authorList>
    </citation>
    <scope>IDENTIFICATION</scope>
</reference>